<comment type="function">
    <text evidence="1 7">May be involved in both secretory and endocytic intracellular trafficking in the endosomal/prevacuolar compartments.</text>
</comment>
<dbReference type="GO" id="GO:0016020">
    <property type="term" value="C:membrane"/>
    <property type="evidence" value="ECO:0007669"/>
    <property type="project" value="UniProtKB-SubCell"/>
</dbReference>
<keyword evidence="4 7" id="KW-0812">Transmembrane</keyword>
<evidence type="ECO:0000256" key="7">
    <source>
        <dbReference type="RuleBase" id="RU363107"/>
    </source>
</evidence>
<keyword evidence="6 7" id="KW-0472">Membrane</keyword>
<feature type="compositionally biased region" description="Polar residues" evidence="8">
    <location>
        <begin position="1"/>
        <end position="18"/>
    </location>
</feature>
<dbReference type="EMBL" id="NMUH01003316">
    <property type="protein sequence ID" value="MQM04957.1"/>
    <property type="molecule type" value="Genomic_DNA"/>
</dbReference>
<organism evidence="9 10">
    <name type="scientific">Colocasia esculenta</name>
    <name type="common">Wild taro</name>
    <name type="synonym">Arum esculentum</name>
    <dbReference type="NCBI Taxonomy" id="4460"/>
    <lineage>
        <taxon>Eukaryota</taxon>
        <taxon>Viridiplantae</taxon>
        <taxon>Streptophyta</taxon>
        <taxon>Embryophyta</taxon>
        <taxon>Tracheophyta</taxon>
        <taxon>Spermatophyta</taxon>
        <taxon>Magnoliopsida</taxon>
        <taxon>Liliopsida</taxon>
        <taxon>Araceae</taxon>
        <taxon>Aroideae</taxon>
        <taxon>Colocasieae</taxon>
        <taxon>Colocasia</taxon>
    </lineage>
</organism>
<dbReference type="OrthoDB" id="63113at2759"/>
<evidence type="ECO:0000256" key="3">
    <source>
        <dbReference type="ARBA" id="ARBA00006483"/>
    </source>
</evidence>
<feature type="transmembrane region" description="Helical" evidence="7">
    <location>
        <begin position="140"/>
        <end position="160"/>
    </location>
</feature>
<evidence type="ECO:0000313" key="10">
    <source>
        <dbReference type="Proteomes" id="UP000652761"/>
    </source>
</evidence>
<proteinExistence type="inferred from homology"/>
<name>A0A843WBY0_COLES</name>
<feature type="transmembrane region" description="Helical" evidence="7">
    <location>
        <begin position="166"/>
        <end position="183"/>
    </location>
</feature>
<feature type="compositionally biased region" description="Low complexity" evidence="8">
    <location>
        <begin position="25"/>
        <end position="36"/>
    </location>
</feature>
<feature type="transmembrane region" description="Helical" evidence="7">
    <location>
        <begin position="87"/>
        <end position="106"/>
    </location>
</feature>
<accession>A0A843WBY0</accession>
<evidence type="ECO:0000256" key="6">
    <source>
        <dbReference type="ARBA" id="ARBA00023136"/>
    </source>
</evidence>
<comment type="subcellular location">
    <subcellularLocation>
        <location evidence="2 7">Membrane</location>
        <topology evidence="2 7">Multi-pass membrane protein</topology>
    </subcellularLocation>
</comment>
<evidence type="ECO:0000256" key="4">
    <source>
        <dbReference type="ARBA" id="ARBA00022692"/>
    </source>
</evidence>
<comment type="similarity">
    <text evidence="3 7">Belongs to the PRA1 family.</text>
</comment>
<dbReference type="GO" id="GO:0005794">
    <property type="term" value="C:Golgi apparatus"/>
    <property type="evidence" value="ECO:0007669"/>
    <property type="project" value="TreeGrafter"/>
</dbReference>
<keyword evidence="7" id="KW-0813">Transport</keyword>
<evidence type="ECO:0000313" key="9">
    <source>
        <dbReference type="EMBL" id="MQM04957.1"/>
    </source>
</evidence>
<protein>
    <recommendedName>
        <fullName evidence="7">PRA1 family protein</fullName>
    </recommendedName>
</protein>
<evidence type="ECO:0000256" key="2">
    <source>
        <dbReference type="ARBA" id="ARBA00004141"/>
    </source>
</evidence>
<dbReference type="PANTHER" id="PTHR19317">
    <property type="entry name" value="PRENYLATED RAB ACCEPTOR 1-RELATED"/>
    <property type="match status" value="1"/>
</dbReference>
<evidence type="ECO:0000256" key="8">
    <source>
        <dbReference type="SAM" id="MobiDB-lite"/>
    </source>
</evidence>
<keyword evidence="10" id="KW-1185">Reference proteome</keyword>
<dbReference type="GO" id="GO:0016192">
    <property type="term" value="P:vesicle-mediated transport"/>
    <property type="evidence" value="ECO:0007669"/>
    <property type="project" value="TreeGrafter"/>
</dbReference>
<dbReference type="Proteomes" id="UP000652761">
    <property type="component" value="Unassembled WGS sequence"/>
</dbReference>
<sequence length="216" mass="23211">MSSSPPSGYGTIPTSAGPSSGAGYGTMPTPSGPSSGAGAGEFISRTKRRGREIVATRRPWREVLDVSALGRPYSYGEAIARVRRNLYYFRVNYSIVALGILFLSLLWHPVSMIVFLVVFVGWLALYFFRDEPLVVFGRTIGDRAVLAVLAVVTVVALVLTHVGTNVLISLVIAAAVVVLHAAFRVTDDQFLDEQEAADGGLLSVVGSPQRPPYTRV</sequence>
<reference evidence="9" key="1">
    <citation type="submission" date="2017-07" db="EMBL/GenBank/DDBJ databases">
        <title>Taro Niue Genome Assembly and Annotation.</title>
        <authorList>
            <person name="Atibalentja N."/>
            <person name="Keating K."/>
            <person name="Fields C.J."/>
        </authorList>
    </citation>
    <scope>NUCLEOTIDE SEQUENCE</scope>
    <source>
        <strain evidence="9">Niue_2</strain>
        <tissue evidence="9">Leaf</tissue>
    </source>
</reference>
<keyword evidence="5 7" id="KW-1133">Transmembrane helix</keyword>
<gene>
    <name evidence="9" type="ORF">Taro_037763</name>
</gene>
<dbReference type="Pfam" id="PF03208">
    <property type="entry name" value="PRA1"/>
    <property type="match status" value="1"/>
</dbReference>
<evidence type="ECO:0000256" key="1">
    <source>
        <dbReference type="ARBA" id="ARBA00002501"/>
    </source>
</evidence>
<evidence type="ECO:0000256" key="5">
    <source>
        <dbReference type="ARBA" id="ARBA00022989"/>
    </source>
</evidence>
<feature type="region of interest" description="Disordered" evidence="8">
    <location>
        <begin position="1"/>
        <end position="41"/>
    </location>
</feature>
<comment type="caution">
    <text evidence="9">The sequence shown here is derived from an EMBL/GenBank/DDBJ whole genome shotgun (WGS) entry which is preliminary data.</text>
</comment>
<dbReference type="GO" id="GO:0005783">
    <property type="term" value="C:endoplasmic reticulum"/>
    <property type="evidence" value="ECO:0007669"/>
    <property type="project" value="UniProtKB-ARBA"/>
</dbReference>
<dbReference type="AlphaFoldDB" id="A0A843WBY0"/>
<dbReference type="PANTHER" id="PTHR19317:SF84">
    <property type="entry name" value="PRA1 FAMILY PROTEIN"/>
    <property type="match status" value="1"/>
</dbReference>
<dbReference type="InterPro" id="IPR004895">
    <property type="entry name" value="Prenylated_rab_accept_PRA1"/>
</dbReference>